<dbReference type="Proteomes" id="UP000799421">
    <property type="component" value="Unassembled WGS sequence"/>
</dbReference>
<name>A0A6A7C516_9PEZI</name>
<feature type="compositionally biased region" description="Basic and acidic residues" evidence="1">
    <location>
        <begin position="300"/>
        <end position="325"/>
    </location>
</feature>
<gene>
    <name evidence="3" type="ORF">K470DRAFT_255611</name>
</gene>
<feature type="region of interest" description="Disordered" evidence="1">
    <location>
        <begin position="31"/>
        <end position="335"/>
    </location>
</feature>
<keyword evidence="2" id="KW-1133">Transmembrane helix</keyword>
<dbReference type="AlphaFoldDB" id="A0A6A7C516"/>
<sequence>MAQETDVWKGLQNWALFVPVVVGLGAYYSLSQRRQNARPATAAPNKRSEREVRSKSAKKEDQASGEPKKRKAPPRPKGDVPAVPSTTFTEPEREDMSTKQFAARMAKAKQGTDLSAPKGGDRRVKTVKQGKAVDTPVISSASSADEATPYAGNVNDMLEPAAPGPSVLKITPPTKPAKEKAPRQKKEEPVETKKQRQNRQKKEQEKAEREQQEQQRRVLEEQQRRIARESRGEPAKNGVPAANAWKEKPAKPVVDGPLLDTFDESSVKAGAPAEVASSDGEPPADGWTVAAPKGKKKKGSKGEEGEKTVEEAKEKATHEAPKDKATTAAPTAKWIQTAKPNGYTVLGSYKQRIDVDASDPSNWDP</sequence>
<feature type="transmembrane region" description="Helical" evidence="2">
    <location>
        <begin position="12"/>
        <end position="30"/>
    </location>
</feature>
<keyword evidence="2" id="KW-0812">Transmembrane</keyword>
<proteinExistence type="predicted"/>
<evidence type="ECO:0000313" key="3">
    <source>
        <dbReference type="EMBL" id="KAF2862686.1"/>
    </source>
</evidence>
<protein>
    <submittedName>
        <fullName evidence="3">Uncharacterized protein</fullName>
    </submittedName>
</protein>
<feature type="compositionally biased region" description="Basic and acidic residues" evidence="1">
    <location>
        <begin position="176"/>
        <end position="234"/>
    </location>
</feature>
<feature type="compositionally biased region" description="Basic and acidic residues" evidence="1">
    <location>
        <begin position="46"/>
        <end position="62"/>
    </location>
</feature>
<dbReference type="EMBL" id="MU005964">
    <property type="protein sequence ID" value="KAF2862686.1"/>
    <property type="molecule type" value="Genomic_DNA"/>
</dbReference>
<evidence type="ECO:0000313" key="4">
    <source>
        <dbReference type="Proteomes" id="UP000799421"/>
    </source>
</evidence>
<accession>A0A6A7C516</accession>
<keyword evidence="2" id="KW-0472">Membrane</keyword>
<dbReference type="OrthoDB" id="4207724at2759"/>
<keyword evidence="4" id="KW-1185">Reference proteome</keyword>
<reference evidence="3" key="1">
    <citation type="journal article" date="2020" name="Stud. Mycol.">
        <title>101 Dothideomycetes genomes: a test case for predicting lifestyles and emergence of pathogens.</title>
        <authorList>
            <person name="Haridas S."/>
            <person name="Albert R."/>
            <person name="Binder M."/>
            <person name="Bloem J."/>
            <person name="Labutti K."/>
            <person name="Salamov A."/>
            <person name="Andreopoulos B."/>
            <person name="Baker S."/>
            <person name="Barry K."/>
            <person name="Bills G."/>
            <person name="Bluhm B."/>
            <person name="Cannon C."/>
            <person name="Castanera R."/>
            <person name="Culley D."/>
            <person name="Daum C."/>
            <person name="Ezra D."/>
            <person name="Gonzalez J."/>
            <person name="Henrissat B."/>
            <person name="Kuo A."/>
            <person name="Liang C."/>
            <person name="Lipzen A."/>
            <person name="Lutzoni F."/>
            <person name="Magnuson J."/>
            <person name="Mondo S."/>
            <person name="Nolan M."/>
            <person name="Ohm R."/>
            <person name="Pangilinan J."/>
            <person name="Park H.-J."/>
            <person name="Ramirez L."/>
            <person name="Alfaro M."/>
            <person name="Sun H."/>
            <person name="Tritt A."/>
            <person name="Yoshinaga Y."/>
            <person name="Zwiers L.-H."/>
            <person name="Turgeon B."/>
            <person name="Goodwin S."/>
            <person name="Spatafora J."/>
            <person name="Crous P."/>
            <person name="Grigoriev I."/>
        </authorList>
    </citation>
    <scope>NUCLEOTIDE SEQUENCE</scope>
    <source>
        <strain evidence="3">CBS 480.64</strain>
    </source>
</reference>
<evidence type="ECO:0000256" key="1">
    <source>
        <dbReference type="SAM" id="MobiDB-lite"/>
    </source>
</evidence>
<organism evidence="3 4">
    <name type="scientific">Piedraia hortae CBS 480.64</name>
    <dbReference type="NCBI Taxonomy" id="1314780"/>
    <lineage>
        <taxon>Eukaryota</taxon>
        <taxon>Fungi</taxon>
        <taxon>Dikarya</taxon>
        <taxon>Ascomycota</taxon>
        <taxon>Pezizomycotina</taxon>
        <taxon>Dothideomycetes</taxon>
        <taxon>Dothideomycetidae</taxon>
        <taxon>Capnodiales</taxon>
        <taxon>Piedraiaceae</taxon>
        <taxon>Piedraia</taxon>
    </lineage>
</organism>
<evidence type="ECO:0000256" key="2">
    <source>
        <dbReference type="SAM" id="Phobius"/>
    </source>
</evidence>